<feature type="domain" description="Carbohydrate kinase PfkB" evidence="4">
    <location>
        <begin position="4"/>
        <end position="201"/>
    </location>
</feature>
<accession>A0A328AQF5</accession>
<dbReference type="InterPro" id="IPR029056">
    <property type="entry name" value="Ribokinase-like"/>
</dbReference>
<evidence type="ECO:0000256" key="2">
    <source>
        <dbReference type="ARBA" id="ARBA00022679"/>
    </source>
</evidence>
<dbReference type="GO" id="GO:0008673">
    <property type="term" value="F:2-dehydro-3-deoxygluconokinase activity"/>
    <property type="evidence" value="ECO:0007669"/>
    <property type="project" value="TreeGrafter"/>
</dbReference>
<dbReference type="InterPro" id="IPR011611">
    <property type="entry name" value="PfkB_dom"/>
</dbReference>
<dbReference type="AlphaFoldDB" id="A0A328AQF5"/>
<dbReference type="GO" id="GO:0019698">
    <property type="term" value="P:D-galacturonate catabolic process"/>
    <property type="evidence" value="ECO:0007669"/>
    <property type="project" value="TreeGrafter"/>
</dbReference>
<organism evidence="5 6">
    <name type="scientific">Phenylobacterium soli</name>
    <dbReference type="NCBI Taxonomy" id="2170551"/>
    <lineage>
        <taxon>Bacteria</taxon>
        <taxon>Pseudomonadati</taxon>
        <taxon>Pseudomonadota</taxon>
        <taxon>Alphaproteobacteria</taxon>
        <taxon>Caulobacterales</taxon>
        <taxon>Caulobacteraceae</taxon>
        <taxon>Phenylobacterium</taxon>
    </lineage>
</organism>
<gene>
    <name evidence="5" type="ORF">DJ017_16390</name>
</gene>
<keyword evidence="3 5" id="KW-0418">Kinase</keyword>
<dbReference type="EMBL" id="QFYQ01000001">
    <property type="protein sequence ID" value="RAK55976.1"/>
    <property type="molecule type" value="Genomic_DNA"/>
</dbReference>
<evidence type="ECO:0000256" key="3">
    <source>
        <dbReference type="ARBA" id="ARBA00022777"/>
    </source>
</evidence>
<dbReference type="CDD" id="cd01166">
    <property type="entry name" value="KdgK"/>
    <property type="match status" value="1"/>
</dbReference>
<keyword evidence="6" id="KW-1185">Reference proteome</keyword>
<dbReference type="GO" id="GO:0042840">
    <property type="term" value="P:D-glucuronate catabolic process"/>
    <property type="evidence" value="ECO:0007669"/>
    <property type="project" value="TreeGrafter"/>
</dbReference>
<evidence type="ECO:0000313" key="5">
    <source>
        <dbReference type="EMBL" id="RAK55976.1"/>
    </source>
</evidence>
<dbReference type="Pfam" id="PF00294">
    <property type="entry name" value="PfkB"/>
    <property type="match status" value="2"/>
</dbReference>
<keyword evidence="2" id="KW-0808">Transferase</keyword>
<comment type="similarity">
    <text evidence="1">Belongs to the carbohydrate kinase PfkB family.</text>
</comment>
<dbReference type="SUPFAM" id="SSF53613">
    <property type="entry name" value="Ribokinase-like"/>
    <property type="match status" value="1"/>
</dbReference>
<dbReference type="InterPro" id="IPR050306">
    <property type="entry name" value="PfkB_Carbo_kinase"/>
</dbReference>
<dbReference type="GO" id="GO:0006974">
    <property type="term" value="P:DNA damage response"/>
    <property type="evidence" value="ECO:0007669"/>
    <property type="project" value="TreeGrafter"/>
</dbReference>
<evidence type="ECO:0000313" key="6">
    <source>
        <dbReference type="Proteomes" id="UP000249254"/>
    </source>
</evidence>
<dbReference type="Gene3D" id="3.40.1190.20">
    <property type="match status" value="1"/>
</dbReference>
<dbReference type="RefSeq" id="WP_111529724.1">
    <property type="nucleotide sequence ID" value="NZ_JBHRSG010000003.1"/>
</dbReference>
<sequence>MARVVAIGEGLVELSLTENGAAAVAYGGDAFATAVYLRRLGCEVSLATVIGRGDPFSGGMLRKMADEGLDASLVALAEGRLPGLYAIERGGLRGRGLYEWRGEAPVRDFYRYANEPILRSALRSADLVCLTGATLAVLGEAGRGALMIMLAEAVHAGAQVAFDVNWRAGLWKSPQAARAAAEILAPICRYVSLSEEDAEGLGGWRPPPGPEVVERMSDRTVRVRSEEGDLEFRPTRAAVPVVDATGAGDGFNAGYLAGRLAGKPVAQAVTCARLLAEAVIAYPGAVIPRLAMPSLQAAAADPRACRAG</sequence>
<evidence type="ECO:0000256" key="1">
    <source>
        <dbReference type="ARBA" id="ARBA00010688"/>
    </source>
</evidence>
<dbReference type="GO" id="GO:0005829">
    <property type="term" value="C:cytosol"/>
    <property type="evidence" value="ECO:0007669"/>
    <property type="project" value="TreeGrafter"/>
</dbReference>
<comment type="caution">
    <text evidence="5">The sequence shown here is derived from an EMBL/GenBank/DDBJ whole genome shotgun (WGS) entry which is preliminary data.</text>
</comment>
<name>A0A328AQF5_9CAUL</name>
<feature type="domain" description="Carbohydrate kinase PfkB" evidence="4">
    <location>
        <begin position="223"/>
        <end position="287"/>
    </location>
</feature>
<proteinExistence type="inferred from homology"/>
<dbReference type="OrthoDB" id="9792663at2"/>
<dbReference type="Proteomes" id="UP000249254">
    <property type="component" value="Unassembled WGS sequence"/>
</dbReference>
<protein>
    <submittedName>
        <fullName evidence="5">Sugar kinase</fullName>
    </submittedName>
</protein>
<reference evidence="6" key="1">
    <citation type="submission" date="2018-05" db="EMBL/GenBank/DDBJ databases">
        <authorList>
            <person name="Li X."/>
        </authorList>
    </citation>
    <scope>NUCLEOTIDE SEQUENCE [LARGE SCALE GENOMIC DNA]</scope>
    <source>
        <strain evidence="6">LX32</strain>
    </source>
</reference>
<evidence type="ECO:0000259" key="4">
    <source>
        <dbReference type="Pfam" id="PF00294"/>
    </source>
</evidence>
<dbReference type="PANTHER" id="PTHR43085:SF15">
    <property type="entry name" value="2-DEHYDRO-3-DEOXYGLUCONOKINASE"/>
    <property type="match status" value="1"/>
</dbReference>
<dbReference type="PANTHER" id="PTHR43085">
    <property type="entry name" value="HEXOKINASE FAMILY MEMBER"/>
    <property type="match status" value="1"/>
</dbReference>